<dbReference type="Gene3D" id="3.40.91.70">
    <property type="entry name" value="Type II restriction endonuclease, HindIII"/>
    <property type="match status" value="1"/>
</dbReference>
<sequence>MATQFIEKFIDNLVKPYNTDEIVDIFNIEIKKLTIEEITDIILSDIYIPDYYNHDSSEETLFTKLVEVITSFVFERLGIKSEYLKTKSATEDIHLVFNEKEEPIHVVGDIKTYRLGRSQKAANVKDFVKPADFKDIWGRKYENSCGLVIFPSTHEWSTKSDVYQHCTNPDYPIVMMHYSHLAVLLNNVKNRNLDVNFESLWDYSDLELSEINSKDKKNYWTVFNRKFDKLFYNDTIDLAKSYEEAIENNIKEIVTNYEEMKTKKIEEISKKVNSMNEIELRELSKQLLTDKEVKKMNTDIERIKKFRITKK</sequence>
<reference evidence="1" key="1">
    <citation type="submission" date="2022-03" db="EMBL/GenBank/DDBJ databases">
        <title>Comparative Genomics of East African Camel-Associated Staphylococcaceae spp.: Diversity and Inheritance of Traits Involved in Host-Pathogen Interactions.</title>
        <authorList>
            <person name="Akarsu H."/>
            <person name="Liljander A."/>
            <person name="Younan M."/>
            <person name="Brodard I."/>
            <person name="Glucks I."/>
            <person name="Labroussaa F."/>
            <person name="Overesch G."/>
            <person name="Kuhnert P."/>
            <person name="Perreten V."/>
            <person name="Drexler J.F."/>
            <person name="Corman V.M."/>
            <person name="Falquet L."/>
            <person name="Jores J."/>
        </authorList>
    </citation>
    <scope>NUCLEOTIDE SEQUENCE</scope>
    <source>
        <strain evidence="1">IVB6197</strain>
    </source>
</reference>
<protein>
    <submittedName>
        <fullName evidence="1">HindIII family type II restriction endonuclease</fullName>
        <ecNumber evidence="1">3.1.21.-</ecNumber>
    </submittedName>
</protein>
<evidence type="ECO:0000313" key="2">
    <source>
        <dbReference type="Proteomes" id="UP001065705"/>
    </source>
</evidence>
<dbReference type="InterPro" id="IPR019043">
    <property type="entry name" value="Restrct_endonuc_II_HindIII"/>
</dbReference>
<dbReference type="EC" id="3.1.21.-" evidence="1"/>
<dbReference type="AlphaFoldDB" id="A0ABD7TUK6"/>
<dbReference type="GO" id="GO:0016787">
    <property type="term" value="F:hydrolase activity"/>
    <property type="evidence" value="ECO:0007669"/>
    <property type="project" value="UniProtKB-KW"/>
</dbReference>
<dbReference type="Pfam" id="PF09518">
    <property type="entry name" value="RE_HindIII"/>
    <property type="match status" value="1"/>
</dbReference>
<dbReference type="GO" id="GO:0004519">
    <property type="term" value="F:endonuclease activity"/>
    <property type="evidence" value="ECO:0007669"/>
    <property type="project" value="UniProtKB-KW"/>
</dbReference>
<name>A0ABD7TUK6_9STAP</name>
<proteinExistence type="predicted"/>
<keyword evidence="1" id="KW-0378">Hydrolase</keyword>
<keyword evidence="1" id="KW-0540">Nuclease</keyword>
<dbReference type="EMBL" id="CP094809">
    <property type="protein sequence ID" value="UXU57292.1"/>
    <property type="molecule type" value="Genomic_DNA"/>
</dbReference>
<dbReference type="InterPro" id="IPR038373">
    <property type="entry name" value="Restrct_endonuc_II_HindIII_sf"/>
</dbReference>
<dbReference type="Proteomes" id="UP001065705">
    <property type="component" value="Chromosome"/>
</dbReference>
<evidence type="ECO:0000313" key="1">
    <source>
        <dbReference type="EMBL" id="UXU57292.1"/>
    </source>
</evidence>
<organism evidence="1 2">
    <name type="scientific">Staphylococcus agnetis</name>
    <dbReference type="NCBI Taxonomy" id="985762"/>
    <lineage>
        <taxon>Bacteria</taxon>
        <taxon>Bacillati</taxon>
        <taxon>Bacillota</taxon>
        <taxon>Bacilli</taxon>
        <taxon>Bacillales</taxon>
        <taxon>Staphylococcaceae</taxon>
        <taxon>Staphylococcus</taxon>
    </lineage>
</organism>
<accession>A0ABD7TUK6</accession>
<dbReference type="RefSeq" id="WP_262626437.1">
    <property type="nucleotide sequence ID" value="NZ_CP094809.1"/>
</dbReference>
<gene>
    <name evidence="1" type="ORF">MUA95_00220</name>
</gene>
<keyword evidence="1" id="KW-0255">Endonuclease</keyword>